<gene>
    <name evidence="1" type="ORF">C5O19_23115</name>
</gene>
<dbReference type="RefSeq" id="WP_104715757.1">
    <property type="nucleotide sequence ID" value="NZ_PTRA01000007.1"/>
</dbReference>
<protein>
    <submittedName>
        <fullName evidence="1">Uncharacterized protein</fullName>
    </submittedName>
</protein>
<comment type="caution">
    <text evidence="1">The sequence shown here is derived from an EMBL/GenBank/DDBJ whole genome shotgun (WGS) entry which is preliminary data.</text>
</comment>
<sequence>MVILFVFAFVVLLGLGGIVFFIVTLSQGESLREGRLKKLTAERPSLDEASFIQDLVNRGYDESLVRKLYSELGWYLSEHPGFGLNPSDNAEKDYWMPSENVKDLIERLFAQVQGRRPLMADWAAWEQRTGKAPVAVLENMLRFATNR</sequence>
<dbReference type="AlphaFoldDB" id="A0A2S7IFV2"/>
<dbReference type="OrthoDB" id="960541at2"/>
<dbReference type="EMBL" id="PTRA01000007">
    <property type="protein sequence ID" value="PQA54061.1"/>
    <property type="molecule type" value="Genomic_DNA"/>
</dbReference>
<evidence type="ECO:0000313" key="2">
    <source>
        <dbReference type="Proteomes" id="UP000239590"/>
    </source>
</evidence>
<organism evidence="1 2">
    <name type="scientific">Siphonobacter curvatus</name>
    <dbReference type="NCBI Taxonomy" id="2094562"/>
    <lineage>
        <taxon>Bacteria</taxon>
        <taxon>Pseudomonadati</taxon>
        <taxon>Bacteroidota</taxon>
        <taxon>Cytophagia</taxon>
        <taxon>Cytophagales</taxon>
        <taxon>Cytophagaceae</taxon>
        <taxon>Siphonobacter</taxon>
    </lineage>
</organism>
<accession>A0A2S7IFV2</accession>
<name>A0A2S7IFV2_9BACT</name>
<keyword evidence="2" id="KW-1185">Reference proteome</keyword>
<dbReference type="Proteomes" id="UP000239590">
    <property type="component" value="Unassembled WGS sequence"/>
</dbReference>
<evidence type="ECO:0000313" key="1">
    <source>
        <dbReference type="EMBL" id="PQA54061.1"/>
    </source>
</evidence>
<proteinExistence type="predicted"/>
<reference evidence="2" key="1">
    <citation type="submission" date="2018-02" db="EMBL/GenBank/DDBJ databases">
        <title>Genome sequencing of Solimonas sp. HR-BB.</title>
        <authorList>
            <person name="Lee Y."/>
            <person name="Jeon C.O."/>
        </authorList>
    </citation>
    <scope>NUCLEOTIDE SEQUENCE [LARGE SCALE GENOMIC DNA]</scope>
    <source>
        <strain evidence="2">HR-U</strain>
    </source>
</reference>